<keyword evidence="1 6" id="KW-0489">Methyltransferase</keyword>
<keyword evidence="10" id="KW-1185">Reference proteome</keyword>
<protein>
    <recommendedName>
        <fullName evidence="8">Cytosine-specific methyltransferase</fullName>
        <ecNumber evidence="8">2.1.1.37</ecNumber>
    </recommendedName>
</protein>
<dbReference type="Proteomes" id="UP001595766">
    <property type="component" value="Unassembled WGS sequence"/>
</dbReference>
<dbReference type="PRINTS" id="PR00105">
    <property type="entry name" value="C5METTRFRASE"/>
</dbReference>
<dbReference type="Pfam" id="PF00145">
    <property type="entry name" value="DNA_methylase"/>
    <property type="match status" value="1"/>
</dbReference>
<dbReference type="PANTHER" id="PTHR10629:SF52">
    <property type="entry name" value="DNA (CYTOSINE-5)-METHYLTRANSFERASE 1"/>
    <property type="match status" value="1"/>
</dbReference>
<accession>A0ABV8EJP9</accession>
<evidence type="ECO:0000256" key="6">
    <source>
        <dbReference type="PROSITE-ProRule" id="PRU01016"/>
    </source>
</evidence>
<proteinExistence type="inferred from homology"/>
<dbReference type="RefSeq" id="WP_241295164.1">
    <property type="nucleotide sequence ID" value="NZ_JAKZGR010000009.1"/>
</dbReference>
<comment type="similarity">
    <text evidence="6 7">Belongs to the class I-like SAM-binding methyltransferase superfamily. C5-methyltransferase family.</text>
</comment>
<keyword evidence="4" id="KW-0680">Restriction system</keyword>
<evidence type="ECO:0000256" key="3">
    <source>
        <dbReference type="ARBA" id="ARBA00022691"/>
    </source>
</evidence>
<evidence type="ECO:0000256" key="4">
    <source>
        <dbReference type="ARBA" id="ARBA00022747"/>
    </source>
</evidence>
<keyword evidence="2 6" id="KW-0808">Transferase</keyword>
<gene>
    <name evidence="9" type="ORF">ACFOUP_03630</name>
</gene>
<dbReference type="PROSITE" id="PS51679">
    <property type="entry name" value="SAM_MT_C5"/>
    <property type="match status" value="1"/>
</dbReference>
<dbReference type="SUPFAM" id="SSF53335">
    <property type="entry name" value="S-adenosyl-L-methionine-dependent methyltransferases"/>
    <property type="match status" value="1"/>
</dbReference>
<comment type="caution">
    <text evidence="9">The sequence shown here is derived from an EMBL/GenBank/DDBJ whole genome shotgun (WGS) entry which is preliminary data.</text>
</comment>
<dbReference type="EC" id="2.1.1.37" evidence="8"/>
<dbReference type="GO" id="GO:0003886">
    <property type="term" value="F:DNA (cytosine-5-)-methyltransferase activity"/>
    <property type="evidence" value="ECO:0007669"/>
    <property type="project" value="UniProtKB-EC"/>
</dbReference>
<dbReference type="InterPro" id="IPR018117">
    <property type="entry name" value="C5_DNA_meth_AS"/>
</dbReference>
<dbReference type="InterPro" id="IPR050390">
    <property type="entry name" value="C5-Methyltransferase"/>
</dbReference>
<feature type="active site" evidence="6">
    <location>
        <position position="153"/>
    </location>
</feature>
<evidence type="ECO:0000256" key="5">
    <source>
        <dbReference type="ARBA" id="ARBA00047422"/>
    </source>
</evidence>
<dbReference type="InterPro" id="IPR029063">
    <property type="entry name" value="SAM-dependent_MTases_sf"/>
</dbReference>
<comment type="catalytic activity">
    <reaction evidence="5 8">
        <text>a 2'-deoxycytidine in DNA + S-adenosyl-L-methionine = a 5-methyl-2'-deoxycytidine in DNA + S-adenosyl-L-homocysteine + H(+)</text>
        <dbReference type="Rhea" id="RHEA:13681"/>
        <dbReference type="Rhea" id="RHEA-COMP:11369"/>
        <dbReference type="Rhea" id="RHEA-COMP:11370"/>
        <dbReference type="ChEBI" id="CHEBI:15378"/>
        <dbReference type="ChEBI" id="CHEBI:57856"/>
        <dbReference type="ChEBI" id="CHEBI:59789"/>
        <dbReference type="ChEBI" id="CHEBI:85452"/>
        <dbReference type="ChEBI" id="CHEBI:85454"/>
        <dbReference type="EC" id="2.1.1.37"/>
    </reaction>
</comment>
<dbReference type="PANTHER" id="PTHR10629">
    <property type="entry name" value="CYTOSINE-SPECIFIC METHYLTRANSFERASE"/>
    <property type="match status" value="1"/>
</dbReference>
<dbReference type="Gene3D" id="3.40.50.150">
    <property type="entry name" value="Vaccinia Virus protein VP39"/>
    <property type="match status" value="1"/>
</dbReference>
<evidence type="ECO:0000313" key="9">
    <source>
        <dbReference type="EMBL" id="MFC3975460.1"/>
    </source>
</evidence>
<keyword evidence="3 6" id="KW-0949">S-adenosyl-L-methionine</keyword>
<dbReference type="NCBIfam" id="TIGR00675">
    <property type="entry name" value="dcm"/>
    <property type="match status" value="1"/>
</dbReference>
<evidence type="ECO:0000256" key="7">
    <source>
        <dbReference type="RuleBase" id="RU000416"/>
    </source>
</evidence>
<dbReference type="InterPro" id="IPR031303">
    <property type="entry name" value="C5_meth_CS"/>
</dbReference>
<reference evidence="10" key="1">
    <citation type="journal article" date="2019" name="Int. J. Syst. Evol. Microbiol.">
        <title>The Global Catalogue of Microorganisms (GCM) 10K type strain sequencing project: providing services to taxonomists for standard genome sequencing and annotation.</title>
        <authorList>
            <consortium name="The Broad Institute Genomics Platform"/>
            <consortium name="The Broad Institute Genome Sequencing Center for Infectious Disease"/>
            <person name="Wu L."/>
            <person name="Ma J."/>
        </authorList>
    </citation>
    <scope>NUCLEOTIDE SEQUENCE [LARGE SCALE GENOMIC DNA]</scope>
    <source>
        <strain evidence="10">CECT 8551</strain>
    </source>
</reference>
<dbReference type="PROSITE" id="PS00095">
    <property type="entry name" value="C5_MTASE_2"/>
    <property type="match status" value="1"/>
</dbReference>
<evidence type="ECO:0000313" key="10">
    <source>
        <dbReference type="Proteomes" id="UP001595766"/>
    </source>
</evidence>
<evidence type="ECO:0000256" key="2">
    <source>
        <dbReference type="ARBA" id="ARBA00022679"/>
    </source>
</evidence>
<dbReference type="InterPro" id="IPR001525">
    <property type="entry name" value="C5_MeTfrase"/>
</dbReference>
<dbReference type="Gene3D" id="3.90.120.10">
    <property type="entry name" value="DNA Methylase, subunit A, domain 2"/>
    <property type="match status" value="1"/>
</dbReference>
<evidence type="ECO:0000256" key="8">
    <source>
        <dbReference type="RuleBase" id="RU000417"/>
    </source>
</evidence>
<evidence type="ECO:0000256" key="1">
    <source>
        <dbReference type="ARBA" id="ARBA00022603"/>
    </source>
</evidence>
<dbReference type="EMBL" id="JBHSAV010000005">
    <property type="protein sequence ID" value="MFC3975460.1"/>
    <property type="molecule type" value="Genomic_DNA"/>
</dbReference>
<organism evidence="9 10">
    <name type="scientific">Belliella kenyensis</name>
    <dbReference type="NCBI Taxonomy" id="1472724"/>
    <lineage>
        <taxon>Bacteria</taxon>
        <taxon>Pseudomonadati</taxon>
        <taxon>Bacteroidota</taxon>
        <taxon>Cytophagia</taxon>
        <taxon>Cytophagales</taxon>
        <taxon>Cyclobacteriaceae</taxon>
        <taxon>Belliella</taxon>
    </lineage>
</organism>
<name>A0ABV8EJP9_9BACT</name>
<dbReference type="PROSITE" id="PS00094">
    <property type="entry name" value="C5_MTASE_1"/>
    <property type="match status" value="1"/>
</dbReference>
<sequence>MRTGTTESEASVVEEPQLDILYYPKTSLKTSKQDKKETLNVLSLFSGCGGMDLGFEGGFSVLQSSVNEILTPHFVDKKLKNGFAQLKKTKFKTVFANDIFTDARNAWVNYFSKRGHNAADFHKESIVDLVKMYRNGVNVFPDDVDVVTGGFPCQDFSVAGKRNGFNSHKNHKGELIETKTASIETRGQLYMWMKEVIEITQPKIFIAENVKGLVNLGDVKSIIQNDFSSANGNGYIVLDPQVLHSADFGVPQSRERVIFIGIKKSALKKSALAELEKETISEQYNPYPNPTHSYTVEGENLKHFVQLKDVFKHLDEPENTQDLSQRFYSKAKFMGKHCQGQTEIKLSSISPTIRSEHHGNIEFRRLSKTNGGQIENELNKGLKERRLTVRECALIQTFPPDYDFVIENKNGRKGSFLVSPSQAYKIIGNAVPPLLAYNLAKRIEEVWDLYFKSNNDSFS</sequence>
<dbReference type="GO" id="GO:0032259">
    <property type="term" value="P:methylation"/>
    <property type="evidence" value="ECO:0007669"/>
    <property type="project" value="UniProtKB-KW"/>
</dbReference>